<dbReference type="SMART" id="SM00053">
    <property type="entry name" value="DYNc"/>
    <property type="match status" value="1"/>
</dbReference>
<evidence type="ECO:0000313" key="16">
    <source>
        <dbReference type="EMBL" id="KAL3279430.1"/>
    </source>
</evidence>
<evidence type="ECO:0000256" key="3">
    <source>
        <dbReference type="ARBA" id="ARBA00022490"/>
    </source>
</evidence>
<dbReference type="Pfam" id="PF00350">
    <property type="entry name" value="Dynamin_N"/>
    <property type="match status" value="1"/>
</dbReference>
<evidence type="ECO:0000313" key="17">
    <source>
        <dbReference type="Proteomes" id="UP001516400"/>
    </source>
</evidence>
<dbReference type="FunFam" id="3.40.50.300:FF:000045">
    <property type="entry name" value="dynamin-1 isoform X2"/>
    <property type="match status" value="1"/>
</dbReference>
<protein>
    <recommendedName>
        <fullName evidence="12">Dynamin</fullName>
        <ecNumber evidence="2">3.6.5.5</ecNumber>
    </recommendedName>
</protein>
<dbReference type="PROSITE" id="PS00410">
    <property type="entry name" value="G_DYNAMIN_1"/>
    <property type="match status" value="1"/>
</dbReference>
<dbReference type="GO" id="GO:0005525">
    <property type="term" value="F:GTP binding"/>
    <property type="evidence" value="ECO:0007669"/>
    <property type="project" value="UniProtKB-KW"/>
</dbReference>
<feature type="domain" description="PH" evidence="14">
    <location>
        <begin position="520"/>
        <end position="584"/>
    </location>
</feature>
<accession>A0ABD2NLF6</accession>
<dbReference type="SUPFAM" id="SSF50729">
    <property type="entry name" value="PH domain-like"/>
    <property type="match status" value="1"/>
</dbReference>
<dbReference type="EC" id="3.6.5.5" evidence="2"/>
<keyword evidence="17" id="KW-1185">Reference proteome</keyword>
<dbReference type="SUPFAM" id="SSF52540">
    <property type="entry name" value="P-loop containing nucleoside triphosphate hydrolases"/>
    <property type="match status" value="1"/>
</dbReference>
<comment type="caution">
    <text evidence="16">The sequence shown here is derived from an EMBL/GenBank/DDBJ whole genome shotgun (WGS) entry which is preliminary data.</text>
</comment>
<evidence type="ECO:0000256" key="6">
    <source>
        <dbReference type="ARBA" id="ARBA00022741"/>
    </source>
</evidence>
<dbReference type="PANTHER" id="PTHR11566:SF212">
    <property type="entry name" value="DYNAMIN"/>
    <property type="match status" value="1"/>
</dbReference>
<organism evidence="16 17">
    <name type="scientific">Cryptolaemus montrouzieri</name>
    <dbReference type="NCBI Taxonomy" id="559131"/>
    <lineage>
        <taxon>Eukaryota</taxon>
        <taxon>Metazoa</taxon>
        <taxon>Ecdysozoa</taxon>
        <taxon>Arthropoda</taxon>
        <taxon>Hexapoda</taxon>
        <taxon>Insecta</taxon>
        <taxon>Pterygota</taxon>
        <taxon>Neoptera</taxon>
        <taxon>Endopterygota</taxon>
        <taxon>Coleoptera</taxon>
        <taxon>Polyphaga</taxon>
        <taxon>Cucujiformia</taxon>
        <taxon>Coccinelloidea</taxon>
        <taxon>Coccinellidae</taxon>
        <taxon>Scymninae</taxon>
        <taxon>Scymnini</taxon>
        <taxon>Cryptolaemus</taxon>
    </lineage>
</organism>
<dbReference type="PRINTS" id="PR00195">
    <property type="entry name" value="DYNAMIN"/>
</dbReference>
<evidence type="ECO:0000256" key="2">
    <source>
        <dbReference type="ARBA" id="ARBA00011980"/>
    </source>
</evidence>
<proteinExistence type="inferred from homology"/>
<evidence type="ECO:0000259" key="15">
    <source>
        <dbReference type="PROSITE" id="PS51718"/>
    </source>
</evidence>
<dbReference type="GO" id="GO:0012501">
    <property type="term" value="P:programmed cell death"/>
    <property type="evidence" value="ECO:0007669"/>
    <property type="project" value="UniProtKB-ARBA"/>
</dbReference>
<dbReference type="InterPro" id="IPR019762">
    <property type="entry name" value="Dynamin_GTPase_CS"/>
</dbReference>
<gene>
    <name evidence="16" type="ORF">HHI36_016941</name>
</gene>
<evidence type="ECO:0000256" key="10">
    <source>
        <dbReference type="ARBA" id="ARBA00023212"/>
    </source>
</evidence>
<dbReference type="Pfam" id="PF01031">
    <property type="entry name" value="Dynamin_M"/>
    <property type="match status" value="1"/>
</dbReference>
<keyword evidence="3" id="KW-0963">Cytoplasm</keyword>
<comment type="subcellular location">
    <subcellularLocation>
        <location evidence="1">Cytoplasm</location>
        <location evidence="1">Cytoskeleton</location>
    </subcellularLocation>
</comment>
<keyword evidence="7" id="KW-0378">Hydrolase</keyword>
<evidence type="ECO:0000256" key="13">
    <source>
        <dbReference type="RuleBase" id="RU003932"/>
    </source>
</evidence>
<dbReference type="InterPro" id="IPR030381">
    <property type="entry name" value="G_DYNAMIN_dom"/>
</dbReference>
<dbReference type="InterPro" id="IPR027417">
    <property type="entry name" value="P-loop_NTPase"/>
</dbReference>
<dbReference type="InterPro" id="IPR022812">
    <property type="entry name" value="Dynamin"/>
</dbReference>
<evidence type="ECO:0000256" key="8">
    <source>
        <dbReference type="ARBA" id="ARBA00023134"/>
    </source>
</evidence>
<dbReference type="AlphaFoldDB" id="A0ABD2NLF6"/>
<dbReference type="GO" id="GO:0016787">
    <property type="term" value="F:hydrolase activity"/>
    <property type="evidence" value="ECO:0007669"/>
    <property type="project" value="UniProtKB-KW"/>
</dbReference>
<dbReference type="InterPro" id="IPR001401">
    <property type="entry name" value="Dynamin_GTPase"/>
</dbReference>
<reference evidence="16 17" key="1">
    <citation type="journal article" date="2021" name="BMC Biol.">
        <title>Horizontally acquired antibacterial genes associated with adaptive radiation of ladybird beetles.</title>
        <authorList>
            <person name="Li H.S."/>
            <person name="Tang X.F."/>
            <person name="Huang Y.H."/>
            <person name="Xu Z.Y."/>
            <person name="Chen M.L."/>
            <person name="Du X.Y."/>
            <person name="Qiu B.Y."/>
            <person name="Chen P.T."/>
            <person name="Zhang W."/>
            <person name="Slipinski A."/>
            <person name="Escalona H.E."/>
            <person name="Waterhouse R.M."/>
            <person name="Zwick A."/>
            <person name="Pang H."/>
        </authorList>
    </citation>
    <scope>NUCLEOTIDE SEQUENCE [LARGE SCALE GENOMIC DNA]</scope>
    <source>
        <strain evidence="16">SYSU2018</strain>
    </source>
</reference>
<dbReference type="InterPro" id="IPR045063">
    <property type="entry name" value="Dynamin_N"/>
</dbReference>
<comment type="similarity">
    <text evidence="13">Belongs to the TRAFAC class dynamin-like GTPase superfamily. Dynamin/Fzo/YdjA family.</text>
</comment>
<name>A0ABD2NLF6_9CUCU</name>
<dbReference type="FunFam" id="1.20.120.1240:FF:000008">
    <property type="entry name" value="dynamin-3 isoform X1"/>
    <property type="match status" value="1"/>
</dbReference>
<dbReference type="PROSITE" id="PS50003">
    <property type="entry name" value="PH_DOMAIN"/>
    <property type="match status" value="1"/>
</dbReference>
<dbReference type="GO" id="GO:0006898">
    <property type="term" value="P:receptor-mediated endocytosis"/>
    <property type="evidence" value="ECO:0007669"/>
    <property type="project" value="UniProtKB-ARBA"/>
</dbReference>
<evidence type="ECO:0000256" key="7">
    <source>
        <dbReference type="ARBA" id="ARBA00022801"/>
    </source>
</evidence>
<keyword evidence="4" id="KW-0254">Endocytosis</keyword>
<keyword evidence="9" id="KW-0505">Motor protein</keyword>
<dbReference type="InterPro" id="IPR011993">
    <property type="entry name" value="PH-like_dom_sf"/>
</dbReference>
<dbReference type="InterPro" id="IPR000375">
    <property type="entry name" value="Dynamin_stalk"/>
</dbReference>
<dbReference type="Gene3D" id="2.30.29.30">
    <property type="entry name" value="Pleckstrin-homology domain (PH domain)/Phosphotyrosine-binding domain (PTB)"/>
    <property type="match status" value="1"/>
</dbReference>
<dbReference type="Gene3D" id="3.40.50.300">
    <property type="entry name" value="P-loop containing nucleotide triphosphate hydrolases"/>
    <property type="match status" value="1"/>
</dbReference>
<dbReference type="InterPro" id="IPR001849">
    <property type="entry name" value="PH_domain"/>
</dbReference>
<sequence length="584" mass="66180">MAGNPGLEQLIPIVNKLQDAFTQLGVHMTLDLPQIAVVGGQSAGKSSVLENFVGRDFLPRGSGIVTRRPLILQLVNSNIEYAEFLHCKGKKFIDFDEVRREIETETDRVTGSNKGISSVPINLRVYSPNVLNLTLIDLPGLTKVPIGDQPVDIENQIRAMLLQFIKRESCLILAVTPANTDLANSDALKLSKEVDPQGIRTIGVITKLDLMDEGTDARDILENKLLPLRRGYVGVVNRSQKDIDGRKDIKMALAAERKFFFSHPSYRHLADRLGTPYLQRVLNQQLTNHIRDTLPGLRDKLQKQLLALEKDVDQFKHFRPDDPAVKTKAMLQLVQQLTTDFDRTIEGSGSAQINTNELSGGARINRLFHERFPFEIVKMEFDEKELRREIAFAIRNIHGIRVGLFTPDMAFEAIVKKQICRLKEPSLKCVDLVVNELSNVIRNCALKMSAYPRLKEEVERIVATQIRQREQKCKEQICLLVDCELAYMNTNHEDFIGFANAQSQSETSVKSGTHGALGNQVIRKGYMCIHNLGIMKGGSRDYWFVLTAESISWFKDEDEREKKYMLPLDGLKLRDVEQGMYFLF</sequence>
<evidence type="ECO:0000256" key="4">
    <source>
        <dbReference type="ARBA" id="ARBA00022583"/>
    </source>
</evidence>
<dbReference type="EMBL" id="JABFTP020000124">
    <property type="protein sequence ID" value="KAL3279430.1"/>
    <property type="molecule type" value="Genomic_DNA"/>
</dbReference>
<evidence type="ECO:0000259" key="14">
    <source>
        <dbReference type="PROSITE" id="PS50003"/>
    </source>
</evidence>
<dbReference type="GO" id="GO:0005819">
    <property type="term" value="C:spindle"/>
    <property type="evidence" value="ECO:0007669"/>
    <property type="project" value="UniProtKB-ARBA"/>
</dbReference>
<evidence type="ECO:0000256" key="11">
    <source>
        <dbReference type="ARBA" id="ARBA00048040"/>
    </source>
</evidence>
<evidence type="ECO:0000256" key="12">
    <source>
        <dbReference type="ARBA" id="ARBA00067339"/>
    </source>
</evidence>
<comment type="catalytic activity">
    <reaction evidence="11">
        <text>GTP + H2O = GDP + phosphate + H(+)</text>
        <dbReference type="Rhea" id="RHEA:19669"/>
        <dbReference type="ChEBI" id="CHEBI:15377"/>
        <dbReference type="ChEBI" id="CHEBI:15378"/>
        <dbReference type="ChEBI" id="CHEBI:37565"/>
        <dbReference type="ChEBI" id="CHEBI:43474"/>
        <dbReference type="ChEBI" id="CHEBI:58189"/>
        <dbReference type="EC" id="3.6.5.5"/>
    </reaction>
</comment>
<keyword evidence="8 13" id="KW-0342">GTP-binding</keyword>
<keyword evidence="5" id="KW-0493">Microtubule</keyword>
<dbReference type="GO" id="GO:0005886">
    <property type="term" value="C:plasma membrane"/>
    <property type="evidence" value="ECO:0007669"/>
    <property type="project" value="UniProtKB-ARBA"/>
</dbReference>
<dbReference type="Gene3D" id="1.20.120.1240">
    <property type="entry name" value="Dynamin, middle domain"/>
    <property type="match status" value="1"/>
</dbReference>
<evidence type="ECO:0000256" key="1">
    <source>
        <dbReference type="ARBA" id="ARBA00004245"/>
    </source>
</evidence>
<evidence type="ECO:0000256" key="5">
    <source>
        <dbReference type="ARBA" id="ARBA00022701"/>
    </source>
</evidence>
<dbReference type="PANTHER" id="PTHR11566">
    <property type="entry name" value="DYNAMIN"/>
    <property type="match status" value="1"/>
</dbReference>
<dbReference type="GO" id="GO:0045202">
    <property type="term" value="C:synapse"/>
    <property type="evidence" value="ECO:0007669"/>
    <property type="project" value="UniProtKB-ARBA"/>
</dbReference>
<dbReference type="GO" id="GO:0005874">
    <property type="term" value="C:microtubule"/>
    <property type="evidence" value="ECO:0007669"/>
    <property type="project" value="UniProtKB-KW"/>
</dbReference>
<dbReference type="CDD" id="cd08771">
    <property type="entry name" value="DLP_1"/>
    <property type="match status" value="1"/>
</dbReference>
<evidence type="ECO:0000256" key="9">
    <source>
        <dbReference type="ARBA" id="ARBA00023175"/>
    </source>
</evidence>
<dbReference type="PROSITE" id="PS51718">
    <property type="entry name" value="G_DYNAMIN_2"/>
    <property type="match status" value="1"/>
</dbReference>
<keyword evidence="10" id="KW-0206">Cytoskeleton</keyword>
<dbReference type="GO" id="GO:0005737">
    <property type="term" value="C:cytoplasm"/>
    <property type="evidence" value="ECO:0007669"/>
    <property type="project" value="UniProtKB-ARBA"/>
</dbReference>
<dbReference type="Proteomes" id="UP001516400">
    <property type="component" value="Unassembled WGS sequence"/>
</dbReference>
<feature type="domain" description="Dynamin-type G" evidence="15">
    <location>
        <begin position="29"/>
        <end position="295"/>
    </location>
</feature>
<keyword evidence="6 13" id="KW-0547">Nucleotide-binding</keyword>